<dbReference type="EMBL" id="JAGFBR010000010">
    <property type="protein sequence ID" value="KAH0460666.1"/>
    <property type="molecule type" value="Genomic_DNA"/>
</dbReference>
<name>A0AAV7GVA9_DENCH</name>
<evidence type="ECO:0000313" key="1">
    <source>
        <dbReference type="EMBL" id="KAH0460666.1"/>
    </source>
</evidence>
<dbReference type="AlphaFoldDB" id="A0AAV7GVA9"/>
<gene>
    <name evidence="1" type="ORF">IEQ34_011329</name>
</gene>
<comment type="caution">
    <text evidence="1">The sequence shown here is derived from an EMBL/GenBank/DDBJ whole genome shotgun (WGS) entry which is preliminary data.</text>
</comment>
<organism evidence="1 2">
    <name type="scientific">Dendrobium chrysotoxum</name>
    <name type="common">Orchid</name>
    <dbReference type="NCBI Taxonomy" id="161865"/>
    <lineage>
        <taxon>Eukaryota</taxon>
        <taxon>Viridiplantae</taxon>
        <taxon>Streptophyta</taxon>
        <taxon>Embryophyta</taxon>
        <taxon>Tracheophyta</taxon>
        <taxon>Spermatophyta</taxon>
        <taxon>Magnoliopsida</taxon>
        <taxon>Liliopsida</taxon>
        <taxon>Asparagales</taxon>
        <taxon>Orchidaceae</taxon>
        <taxon>Epidendroideae</taxon>
        <taxon>Malaxideae</taxon>
        <taxon>Dendrobiinae</taxon>
        <taxon>Dendrobium</taxon>
    </lineage>
</organism>
<sequence>MTISTFLSVCGHDEKTVWKTPNTLISSHCNDVWHLFLVGAYCCRRLLLPITHTYYHRTLPCKYCSSFSYFLHWNLRTRNRRKKKKKSRVKDKVITASNNLYPFNFPKKKKKNLYPFMNQDVILEEIAAWLWSRNHLLTFPDQLKINFLNIKITVLITQKCYRNKILKKKLYIISECKGIVRNLENGNQLVSNLAMIRHCGNSIWYFLDHNLSQFATHVLQWQDK</sequence>
<evidence type="ECO:0000313" key="2">
    <source>
        <dbReference type="Proteomes" id="UP000775213"/>
    </source>
</evidence>
<dbReference type="Proteomes" id="UP000775213">
    <property type="component" value="Unassembled WGS sequence"/>
</dbReference>
<proteinExistence type="predicted"/>
<keyword evidence="2" id="KW-1185">Reference proteome</keyword>
<protein>
    <submittedName>
        <fullName evidence="1">Uncharacterized protein</fullName>
    </submittedName>
</protein>
<reference evidence="1 2" key="1">
    <citation type="journal article" date="2021" name="Hortic Res">
        <title>Chromosome-scale assembly of the Dendrobium chrysotoxum genome enhances the understanding of orchid evolution.</title>
        <authorList>
            <person name="Zhang Y."/>
            <person name="Zhang G.Q."/>
            <person name="Zhang D."/>
            <person name="Liu X.D."/>
            <person name="Xu X.Y."/>
            <person name="Sun W.H."/>
            <person name="Yu X."/>
            <person name="Zhu X."/>
            <person name="Wang Z.W."/>
            <person name="Zhao X."/>
            <person name="Zhong W.Y."/>
            <person name="Chen H."/>
            <person name="Yin W.L."/>
            <person name="Huang T."/>
            <person name="Niu S.C."/>
            <person name="Liu Z.J."/>
        </authorList>
    </citation>
    <scope>NUCLEOTIDE SEQUENCE [LARGE SCALE GENOMIC DNA]</scope>
    <source>
        <strain evidence="1">Lindl</strain>
    </source>
</reference>
<accession>A0AAV7GVA9</accession>